<dbReference type="Pfam" id="PF06181">
    <property type="entry name" value="Urate_ox_N"/>
    <property type="match status" value="1"/>
</dbReference>
<evidence type="ECO:0000259" key="2">
    <source>
        <dbReference type="Pfam" id="PF06181"/>
    </source>
</evidence>
<accession>A0ABS9JZV4</accession>
<protein>
    <submittedName>
        <fullName evidence="3">Urate hydroxylase PuuD</fullName>
    </submittedName>
</protein>
<name>A0ABS9JZV4_9RHOO</name>
<evidence type="ECO:0000313" key="3">
    <source>
        <dbReference type="EMBL" id="MCG2576396.1"/>
    </source>
</evidence>
<proteinExistence type="predicted"/>
<organism evidence="3 4">
    <name type="scientific">Dechloromonas hankyongensis</name>
    <dbReference type="NCBI Taxonomy" id="2908002"/>
    <lineage>
        <taxon>Bacteria</taxon>
        <taxon>Pseudomonadati</taxon>
        <taxon>Pseudomonadota</taxon>
        <taxon>Betaproteobacteria</taxon>
        <taxon>Rhodocyclales</taxon>
        <taxon>Azonexaceae</taxon>
        <taxon>Dechloromonas</taxon>
    </lineage>
</organism>
<keyword evidence="1" id="KW-0472">Membrane</keyword>
<feature type="transmembrane region" description="Helical" evidence="1">
    <location>
        <begin position="98"/>
        <end position="115"/>
    </location>
</feature>
<evidence type="ECO:0000313" key="4">
    <source>
        <dbReference type="Proteomes" id="UP001165384"/>
    </source>
</evidence>
<dbReference type="EMBL" id="JAKLTN010000001">
    <property type="protein sequence ID" value="MCG2576396.1"/>
    <property type="molecule type" value="Genomic_DNA"/>
</dbReference>
<keyword evidence="1" id="KW-1133">Transmembrane helix</keyword>
<evidence type="ECO:0000256" key="1">
    <source>
        <dbReference type="SAM" id="Phobius"/>
    </source>
</evidence>
<dbReference type="InterPro" id="IPR010389">
    <property type="entry name" value="Urate_ox_N"/>
</dbReference>
<dbReference type="RefSeq" id="WP_275708275.1">
    <property type="nucleotide sequence ID" value="NZ_JAKLTN010000001.1"/>
</dbReference>
<feature type="domain" description="Urate oxidase N-terminal" evidence="2">
    <location>
        <begin position="88"/>
        <end position="160"/>
    </location>
</feature>
<reference evidence="3" key="1">
    <citation type="submission" date="2022-01" db="EMBL/GenBank/DDBJ databases">
        <authorList>
            <person name="Jo J.-H."/>
            <person name="Im W.-T."/>
        </authorList>
    </citation>
    <scope>NUCLEOTIDE SEQUENCE</scope>
    <source>
        <strain evidence="3">XY25</strain>
    </source>
</reference>
<feature type="transmembrane region" description="Helical" evidence="1">
    <location>
        <begin position="60"/>
        <end position="78"/>
    </location>
</feature>
<comment type="caution">
    <text evidence="3">The sequence shown here is derived from an EMBL/GenBank/DDBJ whole genome shotgun (WGS) entry which is preliminary data.</text>
</comment>
<gene>
    <name evidence="3" type="ORF">LZ012_05245</name>
</gene>
<sequence length="169" mass="18596">MDGATFDLLARWLHFIAGIVWVGHNYSSVVQRPTWQPLTAADLRDPDSPRLRAVINREHGTFRWAAVVAWGAGIAMLAQRGWLLPAFTLQGTLAPLGLGAWIGTLMLANLWLVLWPHQQKVLGLKPASIAERLRCSRITHLSSRTNTMLSVPLLFFMAAGSHGGHLFAG</sequence>
<keyword evidence="4" id="KW-1185">Reference proteome</keyword>
<dbReference type="Proteomes" id="UP001165384">
    <property type="component" value="Unassembled WGS sequence"/>
</dbReference>
<keyword evidence="1" id="KW-0812">Transmembrane</keyword>